<dbReference type="Proteomes" id="UP000253529">
    <property type="component" value="Unassembled WGS sequence"/>
</dbReference>
<protein>
    <submittedName>
        <fullName evidence="1">Uncharacterized protein</fullName>
    </submittedName>
</protein>
<proteinExistence type="predicted"/>
<gene>
    <name evidence="1" type="ORF">DFR50_11237</name>
</gene>
<accession>A0A366FEJ1</accession>
<sequence length="122" mass="13618">MKYSIWYMRPEWFGEGISGARPDPKNLEATHVHLKDIHEFAQTSPLEAIYRAMQGEVWSPRGEARGLIRSKGLEHTSMSVGDIIVPEDSGQVFIVASFGFEEVTAPRTVAEAFAARKSEPAR</sequence>
<organism evidence="1 2">
    <name type="scientific">Roseiarcus fermentans</name>
    <dbReference type="NCBI Taxonomy" id="1473586"/>
    <lineage>
        <taxon>Bacteria</taxon>
        <taxon>Pseudomonadati</taxon>
        <taxon>Pseudomonadota</taxon>
        <taxon>Alphaproteobacteria</taxon>
        <taxon>Hyphomicrobiales</taxon>
        <taxon>Roseiarcaceae</taxon>
        <taxon>Roseiarcus</taxon>
    </lineage>
</organism>
<dbReference type="AlphaFoldDB" id="A0A366FEJ1"/>
<reference evidence="1 2" key="1">
    <citation type="submission" date="2018-06" db="EMBL/GenBank/DDBJ databases">
        <title>Genomic Encyclopedia of Type Strains, Phase IV (KMG-IV): sequencing the most valuable type-strain genomes for metagenomic binning, comparative biology and taxonomic classification.</title>
        <authorList>
            <person name="Goeker M."/>
        </authorList>
    </citation>
    <scope>NUCLEOTIDE SEQUENCE [LARGE SCALE GENOMIC DNA]</scope>
    <source>
        <strain evidence="1 2">DSM 24875</strain>
    </source>
</reference>
<keyword evidence="2" id="KW-1185">Reference proteome</keyword>
<comment type="caution">
    <text evidence="1">The sequence shown here is derived from an EMBL/GenBank/DDBJ whole genome shotgun (WGS) entry which is preliminary data.</text>
</comment>
<evidence type="ECO:0000313" key="1">
    <source>
        <dbReference type="EMBL" id="RBP13068.1"/>
    </source>
</evidence>
<name>A0A366FEJ1_9HYPH</name>
<evidence type="ECO:0000313" key="2">
    <source>
        <dbReference type="Proteomes" id="UP000253529"/>
    </source>
</evidence>
<dbReference type="RefSeq" id="WP_113889487.1">
    <property type="nucleotide sequence ID" value="NZ_QNRK01000012.1"/>
</dbReference>
<dbReference type="OrthoDB" id="8453919at2"/>
<dbReference type="EMBL" id="QNRK01000012">
    <property type="protein sequence ID" value="RBP13068.1"/>
    <property type="molecule type" value="Genomic_DNA"/>
</dbReference>